<keyword evidence="5" id="KW-0472">Membrane</keyword>
<protein>
    <recommendedName>
        <fullName evidence="7">LRRCT domain-containing protein</fullName>
    </recommendedName>
</protein>
<feature type="compositionally biased region" description="Polar residues" evidence="4">
    <location>
        <begin position="534"/>
        <end position="543"/>
    </location>
</feature>
<keyword evidence="5" id="KW-1133">Transmembrane helix</keyword>
<dbReference type="PROSITE" id="PS51450">
    <property type="entry name" value="LRR"/>
    <property type="match status" value="2"/>
</dbReference>
<keyword evidence="2 6" id="KW-0732">Signal</keyword>
<keyword evidence="1" id="KW-0433">Leucine-rich repeat</keyword>
<dbReference type="PANTHER" id="PTHR24366">
    <property type="entry name" value="IG(IMMUNOGLOBULIN) AND LRR(LEUCINE RICH REPEAT) DOMAINS"/>
    <property type="match status" value="1"/>
</dbReference>
<evidence type="ECO:0000256" key="4">
    <source>
        <dbReference type="SAM" id="MobiDB-lite"/>
    </source>
</evidence>
<sequence>MPWFLPVFIMRRFIFLMMQCGVIMSASCPGDMNKDHRPRVSCVGQNLTAVPDGIQPDTQVLVLTQNHFSSLSWSSYFGFQQLHELDLSHNHITTLEPPGPVLENLSVLRLSGNRLTGLGGLVFRCAPNLMEIYLDGNQIRSLHDATFSELPRLEIINLSQNKLPALPPRLLERVSSSGLKTFDLENNSVSLMPDGFFSSKPELPYVFLSYNPWLCSCAVGYLHSYLNDQEHNVYKHDGPNDIIPAADTVVCSGPPHLFQRPIIELEENDFCPPDPPLYPSGDLDFHSSFTRVLVKPISTPQSPNAPHDTTTITHLPASTKTWTSAGSWVTVADVKWFDFWTTPSSSPVTFLPDISTRDTTESLADTQHTMSESPTTGPNQSTGQLDPHTSMAMITVHTKPPTVGPITTRSQLQSTTRPEPHTSRTMVQTKSSAVGPITAGHQRQSTTRPEPHTSRTMVQTKSSAVGPITAGHQRQSTTRPEPHTSRTMVQTKSSAVGPITAGHQRQSTTRPEPHTSRTMVQTKSSAVGPITAGHQRQSTTQPEPHTWIVVQTELPTAERITARTEPPTSVGPHWADARDADGRMLPWCWWLFAGFVLLCVLSALTSCFLFLWLLRNYLTIYRRLKRHSLARLASDGVILRAYRCAENTQTRENEGESVSFLALEQIKDVQAVFRSVLFINQREEQYGASETEGKDVSSKIEAVSVADEARDKEQEPLVSGEVFRKTLYRVISREEEADGWKEEEERWVQSREGTTARYSLILREDRGRQQEMQWVVGEWELADGGVAYQRSCSLIGQPSTIALE</sequence>
<evidence type="ECO:0000313" key="8">
    <source>
        <dbReference type="EMBL" id="KAK9954804.1"/>
    </source>
</evidence>
<evidence type="ECO:0000256" key="1">
    <source>
        <dbReference type="ARBA" id="ARBA00022614"/>
    </source>
</evidence>
<dbReference type="Gene3D" id="3.80.10.10">
    <property type="entry name" value="Ribonuclease Inhibitor"/>
    <property type="match status" value="2"/>
</dbReference>
<feature type="compositionally biased region" description="Polar residues" evidence="4">
    <location>
        <begin position="361"/>
        <end position="384"/>
    </location>
</feature>
<feature type="region of interest" description="Disordered" evidence="4">
    <location>
        <begin position="358"/>
        <end position="386"/>
    </location>
</feature>
<accession>A0AAW1Z056</accession>
<feature type="compositionally biased region" description="Polar residues" evidence="4">
    <location>
        <begin position="503"/>
        <end position="525"/>
    </location>
</feature>
<evidence type="ECO:0000256" key="6">
    <source>
        <dbReference type="SAM" id="SignalP"/>
    </source>
</evidence>
<proteinExistence type="predicted"/>
<feature type="region of interest" description="Disordered" evidence="4">
    <location>
        <begin position="398"/>
        <end position="544"/>
    </location>
</feature>
<dbReference type="SMART" id="SM00369">
    <property type="entry name" value="LRR_TYP"/>
    <property type="match status" value="5"/>
</dbReference>
<dbReference type="InterPro" id="IPR000483">
    <property type="entry name" value="Cys-rich_flank_reg_C"/>
</dbReference>
<organism evidence="8 9">
    <name type="scientific">Culter alburnus</name>
    <name type="common">Topmouth culter</name>
    <dbReference type="NCBI Taxonomy" id="194366"/>
    <lineage>
        <taxon>Eukaryota</taxon>
        <taxon>Metazoa</taxon>
        <taxon>Chordata</taxon>
        <taxon>Craniata</taxon>
        <taxon>Vertebrata</taxon>
        <taxon>Euteleostomi</taxon>
        <taxon>Actinopterygii</taxon>
        <taxon>Neopterygii</taxon>
        <taxon>Teleostei</taxon>
        <taxon>Ostariophysi</taxon>
        <taxon>Cypriniformes</taxon>
        <taxon>Xenocyprididae</taxon>
        <taxon>Xenocypridinae</taxon>
        <taxon>Culter</taxon>
    </lineage>
</organism>
<feature type="domain" description="LRRCT" evidence="7">
    <location>
        <begin position="211"/>
        <end position="272"/>
    </location>
</feature>
<reference evidence="8 9" key="1">
    <citation type="submission" date="2024-05" db="EMBL/GenBank/DDBJ databases">
        <title>A high-quality chromosomal-level genome assembly of Topmouth culter (Culter alburnus).</title>
        <authorList>
            <person name="Zhao H."/>
        </authorList>
    </citation>
    <scope>NUCLEOTIDE SEQUENCE [LARGE SCALE GENOMIC DNA]</scope>
    <source>
        <strain evidence="8">CATC2023</strain>
        <tissue evidence="8">Muscle</tissue>
    </source>
</reference>
<keyword evidence="3" id="KW-0677">Repeat</keyword>
<dbReference type="PANTHER" id="PTHR24366:SF158">
    <property type="entry name" value="PLATELET GLYCOPROTEIN IB ALPHA CHAIN-LIKE-RELATED"/>
    <property type="match status" value="1"/>
</dbReference>
<evidence type="ECO:0000313" key="9">
    <source>
        <dbReference type="Proteomes" id="UP001479290"/>
    </source>
</evidence>
<feature type="compositionally biased region" description="Polar residues" evidence="4">
    <location>
        <begin position="405"/>
        <end position="432"/>
    </location>
</feature>
<dbReference type="InterPro" id="IPR001611">
    <property type="entry name" value="Leu-rich_rpt"/>
</dbReference>
<keyword evidence="5" id="KW-0812">Transmembrane</keyword>
<dbReference type="InterPro" id="IPR003591">
    <property type="entry name" value="Leu-rich_rpt_typical-subtyp"/>
</dbReference>
<evidence type="ECO:0000259" key="7">
    <source>
        <dbReference type="SMART" id="SM00082"/>
    </source>
</evidence>
<dbReference type="Pfam" id="PF13855">
    <property type="entry name" value="LRR_8"/>
    <property type="match status" value="2"/>
</dbReference>
<feature type="compositionally biased region" description="Polar residues" evidence="4">
    <location>
        <begin position="472"/>
        <end position="494"/>
    </location>
</feature>
<keyword evidence="9" id="KW-1185">Reference proteome</keyword>
<comment type="caution">
    <text evidence="8">The sequence shown here is derived from an EMBL/GenBank/DDBJ whole genome shotgun (WGS) entry which is preliminary data.</text>
</comment>
<evidence type="ECO:0000256" key="2">
    <source>
        <dbReference type="ARBA" id="ARBA00022729"/>
    </source>
</evidence>
<name>A0AAW1Z056_CULAL</name>
<dbReference type="InterPro" id="IPR032675">
    <property type="entry name" value="LRR_dom_sf"/>
</dbReference>
<feature type="compositionally biased region" description="Polar residues" evidence="4">
    <location>
        <begin position="441"/>
        <end position="463"/>
    </location>
</feature>
<evidence type="ECO:0000256" key="3">
    <source>
        <dbReference type="ARBA" id="ARBA00022737"/>
    </source>
</evidence>
<evidence type="ECO:0000256" key="5">
    <source>
        <dbReference type="SAM" id="Phobius"/>
    </source>
</evidence>
<dbReference type="PRINTS" id="PR00019">
    <property type="entry name" value="LEURICHRPT"/>
</dbReference>
<dbReference type="Proteomes" id="UP001479290">
    <property type="component" value="Unassembled WGS sequence"/>
</dbReference>
<feature type="signal peptide" evidence="6">
    <location>
        <begin position="1"/>
        <end position="25"/>
    </location>
</feature>
<feature type="chain" id="PRO_5043318246" description="LRRCT domain-containing protein" evidence="6">
    <location>
        <begin position="26"/>
        <end position="804"/>
    </location>
</feature>
<dbReference type="SUPFAM" id="SSF52058">
    <property type="entry name" value="L domain-like"/>
    <property type="match status" value="1"/>
</dbReference>
<dbReference type="AlphaFoldDB" id="A0AAW1Z056"/>
<gene>
    <name evidence="8" type="ORF">ABG768_016845</name>
</gene>
<dbReference type="EMBL" id="JAWDJR010000022">
    <property type="protein sequence ID" value="KAK9954804.1"/>
    <property type="molecule type" value="Genomic_DNA"/>
</dbReference>
<feature type="transmembrane region" description="Helical" evidence="5">
    <location>
        <begin position="589"/>
        <end position="614"/>
    </location>
</feature>
<dbReference type="SMART" id="SM00082">
    <property type="entry name" value="LRRCT"/>
    <property type="match status" value="1"/>
</dbReference>